<organism evidence="2">
    <name type="scientific">Fusarium oxysporum f. sp. melonis 26406</name>
    <dbReference type="NCBI Taxonomy" id="1089452"/>
    <lineage>
        <taxon>Eukaryota</taxon>
        <taxon>Fungi</taxon>
        <taxon>Dikarya</taxon>
        <taxon>Ascomycota</taxon>
        <taxon>Pezizomycotina</taxon>
        <taxon>Sordariomycetes</taxon>
        <taxon>Hypocreomycetidae</taxon>
        <taxon>Hypocreales</taxon>
        <taxon>Nectriaceae</taxon>
        <taxon>Fusarium</taxon>
        <taxon>Fusarium oxysporum species complex</taxon>
    </lineage>
</organism>
<name>W9Z4T7_FUSOX</name>
<feature type="transmembrane region" description="Helical" evidence="1">
    <location>
        <begin position="21"/>
        <end position="41"/>
    </location>
</feature>
<protein>
    <recommendedName>
        <fullName evidence="3">Sugar ABC transporter permease</fullName>
    </recommendedName>
</protein>
<proteinExistence type="predicted"/>
<dbReference type="VEuPathDB" id="FungiDB:FOMG_19945"/>
<dbReference type="HOGENOM" id="CLU_3227229_0_0_1"/>
<accession>W9Z4T7</accession>
<reference evidence="2" key="1">
    <citation type="submission" date="2012-04" db="EMBL/GenBank/DDBJ databases">
        <title>The Genome Sequence of Fusarium oxysporum melonis.</title>
        <authorList>
            <consortium name="The Broad Institute Genome Sequencing Platform"/>
            <person name="Ma L.-J."/>
            <person name="Gale L.R."/>
            <person name="Schwartz D.C."/>
            <person name="Zhou S."/>
            <person name="Corby-Kistler H."/>
            <person name="Young S.K."/>
            <person name="Zeng Q."/>
            <person name="Gargeya S."/>
            <person name="Fitzgerald M."/>
            <person name="Haas B."/>
            <person name="Abouelleil A."/>
            <person name="Alvarado L."/>
            <person name="Arachchi H.M."/>
            <person name="Berlin A."/>
            <person name="Brown A."/>
            <person name="Chapman S.B."/>
            <person name="Chen Z."/>
            <person name="Dunbar C."/>
            <person name="Freedman E."/>
            <person name="Gearin G."/>
            <person name="Goldberg J."/>
            <person name="Griggs A."/>
            <person name="Gujja S."/>
            <person name="Heiman D."/>
            <person name="Howarth C."/>
            <person name="Larson L."/>
            <person name="Lui A."/>
            <person name="MacDonald P.J.P."/>
            <person name="Montmayeur A."/>
            <person name="Murphy C."/>
            <person name="Neiman D."/>
            <person name="Pearson M."/>
            <person name="Priest M."/>
            <person name="Roberts A."/>
            <person name="Saif S."/>
            <person name="Shea T."/>
            <person name="Shenoy N."/>
            <person name="Sisk P."/>
            <person name="Stolte C."/>
            <person name="Sykes S."/>
            <person name="Wortman J."/>
            <person name="Nusbaum C."/>
            <person name="Birren B."/>
        </authorList>
    </citation>
    <scope>NUCLEOTIDE SEQUENCE</scope>
    <source>
        <strain evidence="2">26406</strain>
    </source>
</reference>
<evidence type="ECO:0000256" key="1">
    <source>
        <dbReference type="SAM" id="Phobius"/>
    </source>
</evidence>
<dbReference type="AlphaFoldDB" id="W9Z4T7"/>
<evidence type="ECO:0008006" key="3">
    <source>
        <dbReference type="Google" id="ProtNLM"/>
    </source>
</evidence>
<reference evidence="2" key="2">
    <citation type="submission" date="2014-02" db="EMBL/GenBank/DDBJ databases">
        <title>Annotation of the Genome Sequence of Fusarium oxysporum f. sp. melonis 26406.</title>
        <authorList>
            <consortium name="The Broad Institute Genomics Platform"/>
            <person name="Ma L.-J."/>
            <person name="Corby-Kistler H."/>
            <person name="Broz K."/>
            <person name="Gale L.R."/>
            <person name="Jonkers W."/>
            <person name="O'Donnell K."/>
            <person name="Ploetz R."/>
            <person name="Steinberg C."/>
            <person name="Schwartz D.C."/>
            <person name="VanEtten H."/>
            <person name="Zhou S."/>
            <person name="Young S.K."/>
            <person name="Zeng Q."/>
            <person name="Gargeya S."/>
            <person name="Fitzgerald M."/>
            <person name="Abouelleil A."/>
            <person name="Alvarado L."/>
            <person name="Chapman S.B."/>
            <person name="Gainer-Dewar J."/>
            <person name="Goldberg J."/>
            <person name="Griggs A."/>
            <person name="Gujja S."/>
            <person name="Hansen M."/>
            <person name="Howarth C."/>
            <person name="Imamovic A."/>
            <person name="Ireland A."/>
            <person name="Larimer J."/>
            <person name="McCowan C."/>
            <person name="Murphy C."/>
            <person name="Pearson M."/>
            <person name="Poon T.W."/>
            <person name="Priest M."/>
            <person name="Roberts A."/>
            <person name="Saif S."/>
            <person name="Shea T."/>
            <person name="Sykes S."/>
            <person name="Wortman J."/>
            <person name="Nusbaum C."/>
            <person name="Birren B."/>
        </authorList>
    </citation>
    <scope>NUCLEOTIDE SEQUENCE</scope>
    <source>
        <strain evidence="2">26406</strain>
    </source>
</reference>
<dbReference type="Proteomes" id="UP000030703">
    <property type="component" value="Unassembled WGS sequence"/>
</dbReference>
<gene>
    <name evidence="2" type="ORF">FOMG_19945</name>
</gene>
<dbReference type="OrthoDB" id="5022080at2759"/>
<keyword evidence="1" id="KW-0812">Transmembrane</keyword>
<evidence type="ECO:0000313" key="2">
    <source>
        <dbReference type="EMBL" id="EXK23278.1"/>
    </source>
</evidence>
<keyword evidence="1" id="KW-0472">Membrane</keyword>
<dbReference type="EMBL" id="KI981114">
    <property type="protein sequence ID" value="EXK23278.1"/>
    <property type="molecule type" value="Genomic_DNA"/>
</dbReference>
<sequence length="44" mass="4586">MSSPITTDVGSPENPAPSNGMLAWLSTILLPLMALTIMFLVGTP</sequence>
<keyword evidence="1" id="KW-1133">Transmembrane helix</keyword>
<feature type="non-terminal residue" evidence="2">
    <location>
        <position position="44"/>
    </location>
</feature>